<name>A0AB94IAC3_9GAMM</name>
<dbReference type="Proteomes" id="UP000506160">
    <property type="component" value="Unassembled WGS sequence"/>
</dbReference>
<organism evidence="1 2">
    <name type="scientific">Candidatus Schmidhempelia bombi str. Bimp</name>
    <dbReference type="NCBI Taxonomy" id="1387197"/>
    <lineage>
        <taxon>Bacteria</taxon>
        <taxon>Pseudomonadati</taxon>
        <taxon>Pseudomonadota</taxon>
        <taxon>Gammaproteobacteria</taxon>
        <taxon>Orbales</taxon>
        <taxon>Orbaceae</taxon>
        <taxon>Candidatus Schmidhempelia</taxon>
    </lineage>
</organism>
<comment type="caution">
    <text evidence="1">The sequence shown here is derived from an EMBL/GenBank/DDBJ whole genome shotgun (WGS) entry which is preliminary data.</text>
</comment>
<reference evidence="1 2" key="1">
    <citation type="journal article" date="2014" name="Appl. Environ. Microbiol.">
        <title>Genomic features of a bumble bee symbiont reflect its host environment.</title>
        <authorList>
            <person name="Martinson V.G."/>
            <person name="Magoc T."/>
            <person name="Koch H."/>
            <person name="Salzberg S.L."/>
            <person name="Moran N.A."/>
        </authorList>
    </citation>
    <scope>NUCLEOTIDE SEQUENCE [LARGE SCALE GENOMIC DNA]</scope>
    <source>
        <strain evidence="1 2">Bimp</strain>
    </source>
</reference>
<sequence length="144" mass="16857">MLKVMSILINILIFYSLIGNANADIFETQSFSTEGAELICDYKKSNELVLNVYGETFSSKIKVIKSKTHNYNIHAKFDYYDLPIYEKFRKILSVNYDFYVENDQVIESSLLDSDLNQAIKDIYKSIQQILNEAHENKKCLSWRF</sequence>
<evidence type="ECO:0008006" key="3">
    <source>
        <dbReference type="Google" id="ProtNLM"/>
    </source>
</evidence>
<accession>A0AB94IAC3</accession>
<proteinExistence type="predicted"/>
<dbReference type="AlphaFoldDB" id="A0AB94IAC3"/>
<dbReference type="EMBL" id="AWGA01000111">
    <property type="protein sequence ID" value="TEA26330.1"/>
    <property type="molecule type" value="Genomic_DNA"/>
</dbReference>
<evidence type="ECO:0000313" key="2">
    <source>
        <dbReference type="Proteomes" id="UP000506160"/>
    </source>
</evidence>
<gene>
    <name evidence="1" type="ORF">O970_09245</name>
</gene>
<evidence type="ECO:0000313" key="1">
    <source>
        <dbReference type="EMBL" id="TEA26330.1"/>
    </source>
</evidence>
<keyword evidence="2" id="KW-1185">Reference proteome</keyword>
<protein>
    <recommendedName>
        <fullName evidence="3">DUF4468 domain-containing protein</fullName>
    </recommendedName>
</protein>